<comment type="caution">
    <text evidence="2">The sequence shown here is derived from an EMBL/GenBank/DDBJ whole genome shotgun (WGS) entry which is preliminary data.</text>
</comment>
<gene>
    <name evidence="2" type="ORF">Q9K02_14405</name>
</gene>
<evidence type="ECO:0000313" key="3">
    <source>
        <dbReference type="Proteomes" id="UP001240639"/>
    </source>
</evidence>
<evidence type="ECO:0000256" key="1">
    <source>
        <dbReference type="SAM" id="MobiDB-lite"/>
    </source>
</evidence>
<name>A0ABT9HT45_9SPHN</name>
<feature type="region of interest" description="Disordered" evidence="1">
    <location>
        <begin position="258"/>
        <end position="279"/>
    </location>
</feature>
<feature type="non-terminal residue" evidence="2">
    <location>
        <position position="1"/>
    </location>
</feature>
<protein>
    <recommendedName>
        <fullName evidence="4">DUF5801 domain-containing protein</fullName>
    </recommendedName>
</protein>
<reference evidence="2 3" key="1">
    <citation type="submission" date="2023-08" db="EMBL/GenBank/DDBJ databases">
        <title>genomic of G39.</title>
        <authorList>
            <person name="Wang Y."/>
        </authorList>
    </citation>
    <scope>NUCLEOTIDE SEQUENCE [LARGE SCALE GENOMIC DNA]</scope>
    <source>
        <strain evidence="2 3">G39</strain>
    </source>
</reference>
<dbReference type="EMBL" id="JAVAIM010000002">
    <property type="protein sequence ID" value="MDP4576330.1"/>
    <property type="molecule type" value="Genomic_DNA"/>
</dbReference>
<accession>A0ABT9HT45</accession>
<evidence type="ECO:0000313" key="2">
    <source>
        <dbReference type="EMBL" id="MDP4576330.1"/>
    </source>
</evidence>
<dbReference type="Proteomes" id="UP001240639">
    <property type="component" value="Unassembled WGS sequence"/>
</dbReference>
<evidence type="ECO:0008006" key="4">
    <source>
        <dbReference type="Google" id="ProtNLM"/>
    </source>
</evidence>
<sequence length="690" mass="69857">DGDSVTATGSLTVTVDDDSPVAVTGGPAGVTNGPAPISGPFLLDLDGSLADNYGADGPGTVRFPDSIDGTDSGLTSSFQPIIYNRVDDHTLQGVAGGMVIFEITLDPATATYRVDMDGTIDSTSDITFNPLTNNFVGGNSSWAGFVPNNEDATTDIDNDSLDLLLTPQVNGLDDGTINSNDFAGGVGGGPGQGSAVGATETFRVDFVVDLTGNPADGPGNYDRPANRDFDFDHHYTVNGAFALLKSTSGSSVRISAFDDDDGLSPTDPPNTLRAENDVGDGAMDTITGVSIVYRGVGYQGPGGENLITTSGTYTVNGRDFVVTFNADGSVTVDNVEGDPGNSQVGTQIAVFTDDGFNSVEYEHVGGEPFQIGGFGGSSITTDPVTWDVPVEVVDFDGDVSGTADLTITATTPTVSGVPSSAQTLTEFDSAAAQLLAANIDEAMPGASLFGASLSLALPHHGMARQAGVGAMAAAAAGLAMNHQLFEHDAHIALPTGDSRFEAIGLQPVASAAAFETAPAPFAPAASLGTGMNLEFAPVVPDAATLSAQDLSGAPSMAVAGSALRGAEQAFQYDDTGIEVAGPAASAIPLGDYTTGMEALLAMAAPSAAAPTGGAASASHPAIADIAAENEIDRLVEHFAEEITTLESAGPAGFDDLASLLAMQVEFDVGGLARQAVLPDAEIQVNTPTDV</sequence>
<proteinExistence type="predicted"/>
<keyword evidence="3" id="KW-1185">Reference proteome</keyword>
<organism evidence="2 3">
    <name type="scientific">Qipengyuania profundimaris</name>
    <dbReference type="NCBI Taxonomy" id="3067652"/>
    <lineage>
        <taxon>Bacteria</taxon>
        <taxon>Pseudomonadati</taxon>
        <taxon>Pseudomonadota</taxon>
        <taxon>Alphaproteobacteria</taxon>
        <taxon>Sphingomonadales</taxon>
        <taxon>Erythrobacteraceae</taxon>
        <taxon>Qipengyuania</taxon>
    </lineage>
</organism>